<accession>A0ABU4VAT1</accession>
<keyword evidence="1" id="KW-1133">Transmembrane helix</keyword>
<name>A0ABU4VAT1_9PSEU</name>
<evidence type="ECO:0000256" key="1">
    <source>
        <dbReference type="SAM" id="Phobius"/>
    </source>
</evidence>
<dbReference type="Proteomes" id="UP001285352">
    <property type="component" value="Unassembled WGS sequence"/>
</dbReference>
<keyword evidence="1" id="KW-0812">Transmembrane</keyword>
<keyword evidence="1" id="KW-0472">Membrane</keyword>
<evidence type="ECO:0008006" key="4">
    <source>
        <dbReference type="Google" id="ProtNLM"/>
    </source>
</evidence>
<comment type="caution">
    <text evidence="2">The sequence shown here is derived from an EMBL/GenBank/DDBJ whole genome shotgun (WGS) entry which is preliminary data.</text>
</comment>
<dbReference type="RefSeq" id="WP_319980769.1">
    <property type="nucleotide sequence ID" value="NZ_JAXAVU010000016.1"/>
</dbReference>
<evidence type="ECO:0000313" key="3">
    <source>
        <dbReference type="Proteomes" id="UP001285352"/>
    </source>
</evidence>
<feature type="transmembrane region" description="Helical" evidence="1">
    <location>
        <begin position="134"/>
        <end position="151"/>
    </location>
</feature>
<sequence length="186" mass="20470">MTGPFGEALRLLGKGITWILADSSRTTFVTYSAQNLARSYSTHRALKKHRREILKTDKVSAAAETIRATLDDRQAAELRRTWESALASHSTPVPDGQITLVIKGADAVSHNPAIAQMLDEMLPVGSQEPANRRILFVIALFFVYLAAMAGLDTRDWDHYLSTAAFLAHAVLSARPEEPETPPESDE</sequence>
<protein>
    <recommendedName>
        <fullName evidence="4">TetR family transcriptional regulator</fullName>
    </recommendedName>
</protein>
<keyword evidence="3" id="KW-1185">Reference proteome</keyword>
<dbReference type="EMBL" id="JAXAVU010000016">
    <property type="protein sequence ID" value="MDX8148799.1"/>
    <property type="molecule type" value="Genomic_DNA"/>
</dbReference>
<reference evidence="2 3" key="1">
    <citation type="submission" date="2023-11" db="EMBL/GenBank/DDBJ databases">
        <title>Lentzea sokolovensis, sp. nov., Lentzea kristufkii, sp. nov., and Lentzea miocenensis, sp. nov., rare actinobacteria from Sokolov Coal Basin, Miocene lacustrine sediment, Czech Republic.</title>
        <authorList>
            <person name="Lara A."/>
            <person name="Kotroba L."/>
            <person name="Nouioui I."/>
            <person name="Neumann-Schaal M."/>
            <person name="Mast Y."/>
            <person name="Chronakova A."/>
        </authorList>
    </citation>
    <scope>NUCLEOTIDE SEQUENCE [LARGE SCALE GENOMIC DNA]</scope>
    <source>
        <strain evidence="2 3">BCCO 10_0061</strain>
    </source>
</reference>
<gene>
    <name evidence="2" type="ORF">SK854_42250</name>
</gene>
<proteinExistence type="predicted"/>
<reference evidence="2 3" key="2">
    <citation type="submission" date="2023-11" db="EMBL/GenBank/DDBJ databases">
        <authorList>
            <person name="Lara A.C."/>
            <person name="Chronakova A."/>
        </authorList>
    </citation>
    <scope>NUCLEOTIDE SEQUENCE [LARGE SCALE GENOMIC DNA]</scope>
    <source>
        <strain evidence="2 3">BCCO 10_0061</strain>
    </source>
</reference>
<organism evidence="2 3">
    <name type="scientific">Lentzea sokolovensis</name>
    <dbReference type="NCBI Taxonomy" id="3095429"/>
    <lineage>
        <taxon>Bacteria</taxon>
        <taxon>Bacillati</taxon>
        <taxon>Actinomycetota</taxon>
        <taxon>Actinomycetes</taxon>
        <taxon>Pseudonocardiales</taxon>
        <taxon>Pseudonocardiaceae</taxon>
        <taxon>Lentzea</taxon>
    </lineage>
</organism>
<evidence type="ECO:0000313" key="2">
    <source>
        <dbReference type="EMBL" id="MDX8148799.1"/>
    </source>
</evidence>